<dbReference type="PROSITE" id="PS51257">
    <property type="entry name" value="PROKAR_LIPOPROTEIN"/>
    <property type="match status" value="1"/>
</dbReference>
<dbReference type="Gene3D" id="6.10.140.1990">
    <property type="match status" value="1"/>
</dbReference>
<reference evidence="3 4" key="1">
    <citation type="submission" date="2021-03" db="EMBL/GenBank/DDBJ databases">
        <authorList>
            <person name="Li Y."/>
            <person name="Li S."/>
            <person name="Chen M."/>
            <person name="Peng G."/>
            <person name="Tan Z."/>
            <person name="An Q."/>
        </authorList>
    </citation>
    <scope>NUCLEOTIDE SEQUENCE [LARGE SCALE GENOMIC DNA]</scope>
    <source>
        <strain evidence="3 4">Ola 51</strain>
    </source>
</reference>
<dbReference type="RefSeq" id="WP_082934069.1">
    <property type="nucleotide sequence ID" value="NZ_CP014007.2"/>
</dbReference>
<dbReference type="PANTHER" id="PTHR32347:SF23">
    <property type="entry name" value="BLL5650 PROTEIN"/>
    <property type="match status" value="1"/>
</dbReference>
<evidence type="ECO:0000313" key="3">
    <source>
        <dbReference type="EMBL" id="ANI81407.2"/>
    </source>
</evidence>
<evidence type="ECO:0000256" key="1">
    <source>
        <dbReference type="ARBA" id="ARBA00004196"/>
    </source>
</evidence>
<dbReference type="Proteomes" id="UP000078227">
    <property type="component" value="Chromosome"/>
</dbReference>
<accession>A0ABN4Q0C2</accession>
<evidence type="ECO:0000313" key="4">
    <source>
        <dbReference type="Proteomes" id="UP000078227"/>
    </source>
</evidence>
<keyword evidence="2" id="KW-0175">Coiled coil</keyword>
<name>A0ABN4Q0C2_9ENTR</name>
<evidence type="ECO:0000256" key="2">
    <source>
        <dbReference type="ARBA" id="ARBA00023054"/>
    </source>
</evidence>
<keyword evidence="4" id="KW-1185">Reference proteome</keyword>
<dbReference type="PRINTS" id="PR01490">
    <property type="entry name" value="RTXTOXIND"/>
</dbReference>
<dbReference type="InterPro" id="IPR030190">
    <property type="entry name" value="MacA_alpha-hairpin_sf"/>
</dbReference>
<gene>
    <name evidence="3" type="ORF">AWR26_04285</name>
</gene>
<dbReference type="EMBL" id="CP014007">
    <property type="protein sequence ID" value="ANI81407.2"/>
    <property type="molecule type" value="Genomic_DNA"/>
</dbReference>
<dbReference type="Gene3D" id="2.40.50.100">
    <property type="match status" value="1"/>
</dbReference>
<dbReference type="InterPro" id="IPR050465">
    <property type="entry name" value="UPF0194_transport"/>
</dbReference>
<sequence length="318" mass="35617">MKLFSHKMTAIYCMALVFITGCRDENKKNLQGYIEGEFVYISSESSALISKVMVKRGQNVAAGQTLIVLDDDYEKKQVEIANQTHAGEVSTLADLGKGGRDAELDILKAQLSQAQHDAEVSRSKFSRYQKLQSKGYVSELELEQSEADNKMKWDRVQELTSQLKNKSLPSRADQIEAQKARVESSLLQVKQSQIALNKRILRSAASAKVYDIMYHTGEVASPGAPLISLLPEDTIKIRFFVRNPQLYKITQGMQITVKIEGREEPIAAEVTYISPKAEFTPPVIFTSAHKERMVFMIEAMPIEPGEKLHPGQPVEVIL</sequence>
<protein>
    <submittedName>
        <fullName evidence="3">HlyD family efflux transporter periplasmic adaptor subunit</fullName>
    </submittedName>
</protein>
<organism evidence="3 4">
    <name type="scientific">Kosakonia oryzae</name>
    <dbReference type="NCBI Taxonomy" id="497725"/>
    <lineage>
        <taxon>Bacteria</taxon>
        <taxon>Pseudomonadati</taxon>
        <taxon>Pseudomonadota</taxon>
        <taxon>Gammaproteobacteria</taxon>
        <taxon>Enterobacterales</taxon>
        <taxon>Enterobacteriaceae</taxon>
        <taxon>Kosakonia</taxon>
    </lineage>
</organism>
<proteinExistence type="predicted"/>
<dbReference type="PANTHER" id="PTHR32347">
    <property type="entry name" value="EFFLUX SYSTEM COMPONENT YKNX-RELATED"/>
    <property type="match status" value="1"/>
</dbReference>
<dbReference type="Gene3D" id="2.40.30.170">
    <property type="match status" value="1"/>
</dbReference>
<comment type="subcellular location">
    <subcellularLocation>
        <location evidence="1">Cell envelope</location>
    </subcellularLocation>
</comment>